<dbReference type="Pfam" id="PF26314">
    <property type="entry name" value="MptA_B_family"/>
    <property type="match status" value="1"/>
</dbReference>
<sequence>MKLKLPRLVIFSIVIGILLRLIFALTTYHGDLAALVLAGDSLAVKHQFINFYESVFTIGTQGELKLPDHQMTFIYQPLAYFIPGLIYLPFAGVLKGLVDGLLHINPYLLAGKSLFFPLLIYKLPLILADLGTLFLLPKFFTKKKDQHLSLILWSLNPLAIYVSSMVGQVDAILTSFLVAGLLAFKKDRLYLSIFFFTLSALVKPIGLVLLPAVALYHYSLHRRLLDVVKLVSSGLLTYLLVIAPFLPSLAYRQYTLFAEHINKTLFAGIAISPGTLIPWFFITYAAILVLLLNRRISPFYALGAALLASLSFTHFHPQWLIWLTPWLVIYLVTTRDWLTPLVTLFSWLVILFSFEPSLTYHLFFGLNLNPIALSSSLASFTPHLISLSRAWIAALLLHFTLQKPAHET</sequence>
<proteinExistence type="predicted"/>
<feature type="transmembrane region" description="Helical" evidence="1">
    <location>
        <begin position="227"/>
        <end position="246"/>
    </location>
</feature>
<dbReference type="KEGG" id="caqa:MICH65_0501"/>
<dbReference type="AlphaFoldDB" id="A0A857NC58"/>
<feature type="transmembrane region" description="Helical" evidence="1">
    <location>
        <begin position="266"/>
        <end position="292"/>
    </location>
</feature>
<keyword evidence="1" id="KW-0812">Transmembrane</keyword>
<dbReference type="RefSeq" id="WP_161931862.1">
    <property type="nucleotide sequence ID" value="NZ_CP047901.1"/>
</dbReference>
<accession>A0A857NC58</accession>
<feature type="transmembrane region" description="Helical" evidence="1">
    <location>
        <begin position="158"/>
        <end position="184"/>
    </location>
</feature>
<dbReference type="EMBL" id="CP047901">
    <property type="protein sequence ID" value="QHO63482.1"/>
    <property type="molecule type" value="Genomic_DNA"/>
</dbReference>
<keyword evidence="1" id="KW-1133">Transmembrane helix</keyword>
<feature type="transmembrane region" description="Helical" evidence="1">
    <location>
        <begin position="118"/>
        <end position="137"/>
    </location>
</feature>
<keyword evidence="3" id="KW-1185">Reference proteome</keyword>
<organism evidence="2 3">
    <name type="scientific">Candidatus Chazhemtobacterium aquaticus</name>
    <dbReference type="NCBI Taxonomy" id="2715735"/>
    <lineage>
        <taxon>Bacteria</taxon>
        <taxon>Candidatus Chazhemtobacteraceae</taxon>
        <taxon>Candidatus Chazhemtobacterium</taxon>
    </lineage>
</organism>
<feature type="transmembrane region" description="Helical" evidence="1">
    <location>
        <begin position="337"/>
        <end position="354"/>
    </location>
</feature>
<name>A0A857NC58_9BACT</name>
<evidence type="ECO:0000313" key="3">
    <source>
        <dbReference type="Proteomes" id="UP000463983"/>
    </source>
</evidence>
<evidence type="ECO:0008006" key="4">
    <source>
        <dbReference type="Google" id="ProtNLM"/>
    </source>
</evidence>
<feature type="transmembrane region" description="Helical" evidence="1">
    <location>
        <begin position="190"/>
        <end position="215"/>
    </location>
</feature>
<evidence type="ECO:0000256" key="1">
    <source>
        <dbReference type="SAM" id="Phobius"/>
    </source>
</evidence>
<gene>
    <name evidence="2" type="ORF">MICH65_0501</name>
</gene>
<evidence type="ECO:0000313" key="2">
    <source>
        <dbReference type="EMBL" id="QHO63482.1"/>
    </source>
</evidence>
<dbReference type="Proteomes" id="UP000463983">
    <property type="component" value="Chromosome"/>
</dbReference>
<keyword evidence="1" id="KW-0472">Membrane</keyword>
<protein>
    <recommendedName>
        <fullName evidence="4">DUF2029 domain-containing protein</fullName>
    </recommendedName>
</protein>
<reference evidence="3" key="1">
    <citation type="journal article" date="2020" name="Microorganisms">
        <title>Complete Genome of a Member of a New Bacterial Lineage in the Microgenomates Group Reveals an Unusual Nucleotide Composition Disparity Between Two Strands of DNA and Limited Metabolic Potential.</title>
        <authorList>
            <person name="Kadnikov V.V."/>
            <person name="Mardanov A.V."/>
            <person name="Beletsky A.V."/>
            <person name="Karnachuk O.V."/>
            <person name="Ravin N.V."/>
        </authorList>
    </citation>
    <scope>NUCLEOTIDE SEQUENCE [LARGE SCALE GENOMIC DNA]</scope>
</reference>
<feature type="transmembrane region" description="Helical" evidence="1">
    <location>
        <begin position="78"/>
        <end position="98"/>
    </location>
</feature>